<feature type="transmembrane region" description="Helical" evidence="2">
    <location>
        <begin position="432"/>
        <end position="454"/>
    </location>
</feature>
<accession>A0A450YY16</accession>
<gene>
    <name evidence="4" type="ORF">BECKTC1821E_GA0114239_10633</name>
</gene>
<name>A0A450YY16_9GAMM</name>
<protein>
    <submittedName>
        <fullName evidence="4">Doubled CXXCH domain-containing protein</fullName>
    </submittedName>
</protein>
<keyword evidence="2" id="KW-1133">Transmembrane helix</keyword>
<dbReference type="InterPro" id="IPR054337">
    <property type="entry name" value="Mtrc-MtrF-like_dom_II/IV"/>
</dbReference>
<dbReference type="InterPro" id="IPR051829">
    <property type="entry name" value="Multiheme_Cytochr_ET"/>
</dbReference>
<organism evidence="4">
    <name type="scientific">Candidatus Kentrum sp. TC</name>
    <dbReference type="NCBI Taxonomy" id="2126339"/>
    <lineage>
        <taxon>Bacteria</taxon>
        <taxon>Pseudomonadati</taxon>
        <taxon>Pseudomonadota</taxon>
        <taxon>Gammaproteobacteria</taxon>
        <taxon>Candidatus Kentrum</taxon>
    </lineage>
</organism>
<feature type="transmembrane region" description="Helical" evidence="2">
    <location>
        <begin position="369"/>
        <end position="390"/>
    </location>
</feature>
<evidence type="ECO:0000256" key="1">
    <source>
        <dbReference type="ARBA" id="ARBA00022729"/>
    </source>
</evidence>
<dbReference type="GO" id="GO:0016491">
    <property type="term" value="F:oxidoreductase activity"/>
    <property type="evidence" value="ECO:0007669"/>
    <property type="project" value="TreeGrafter"/>
</dbReference>
<dbReference type="PANTHER" id="PTHR35038">
    <property type="entry name" value="DISSIMILATORY SULFITE REDUCTASE SIRA"/>
    <property type="match status" value="1"/>
</dbReference>
<dbReference type="Gene3D" id="1.20.950.20">
    <property type="entry name" value="Transmembrane di-heme cytochromes, Chain C"/>
    <property type="match status" value="1"/>
</dbReference>
<dbReference type="SUPFAM" id="SSF48695">
    <property type="entry name" value="Multiheme cytochromes"/>
    <property type="match status" value="1"/>
</dbReference>
<dbReference type="EMBL" id="CAADFT010000063">
    <property type="protein sequence ID" value="VFK46349.1"/>
    <property type="molecule type" value="Genomic_DNA"/>
</dbReference>
<dbReference type="Gene3D" id="1.10.1130.10">
    <property type="entry name" value="Flavocytochrome C3, Chain A"/>
    <property type="match status" value="1"/>
</dbReference>
<feature type="transmembrane region" description="Helical" evidence="2">
    <location>
        <begin position="549"/>
        <end position="568"/>
    </location>
</feature>
<dbReference type="Pfam" id="PF22113">
    <property type="entry name" value="Mtrc-MtrF_II-IV_dom"/>
    <property type="match status" value="1"/>
</dbReference>
<feature type="domain" description="Outer membrane cytochrome MtrC/MtrF-like" evidence="3">
    <location>
        <begin position="112"/>
        <end position="256"/>
    </location>
</feature>
<feature type="transmembrane region" description="Helical" evidence="2">
    <location>
        <begin position="474"/>
        <end position="496"/>
    </location>
</feature>
<dbReference type="Gene3D" id="1.10.287.3080">
    <property type="match status" value="1"/>
</dbReference>
<evidence type="ECO:0000256" key="2">
    <source>
        <dbReference type="SAM" id="Phobius"/>
    </source>
</evidence>
<evidence type="ECO:0000259" key="3">
    <source>
        <dbReference type="Pfam" id="PF22113"/>
    </source>
</evidence>
<keyword evidence="2" id="KW-0472">Membrane</keyword>
<keyword evidence="1" id="KW-0732">Signal</keyword>
<proteinExistence type="predicted"/>
<sequence>MANYFGFWGNKFMSYRLEFPYFRSARRIHMVSCGEILALFLLLLCLAPPLGAVPRNATLAPIPVTQDTENEACAECHGVAGFAVPLGEHGRTEKRPLSLNIEAFSASAHGKRKCVECHADIEQLPHRENLRRAVDCIECHAEIRQGAWGDPEKTREVERIEVVVEETKHYLASVHAMPRKDDPATPNATCADCHDTHYVYPMTSKRGRTFRMTTPEVCGRCHEEQSMDYYGSVHGLAVHRYGKEDAANCADCHTAHAISAPKGDPARLLITRNCGGCHKHEKEYKSYRATYHGQIASLGWTHTAKCFDCHAHHRTARVDDPVSRVHRDNRLETCQTCHKNATEGFIGFHPHGNTHEIEKYPYMWLASKFMIGLLVAVFAFFWTHSALWFYREWRDRKEGKHHILVDDKGEAVPMPETCADKHVLRFTWQWRLVHLVLAVAVMALTLTGTTVLYAESFWAPTVMIWLGGPKAAAIIHRAGALVFAVIFFGHILYALFHLLASRGFRWFGPYSLLPRWRDFSDFWAMLRWFLGKGPRPVFDHWTYFEKFDYWAPFWGMFIIGVSGLMLWFPEVTASFLPGWVFNVATIVHGEEAFLAAVFLFTVHYFNCHWRPGKLPQDIVMFTGTQPLEEFRHERKIEYDRLVSNGELSKYLVDPPSKRMTLYSKILGAVLIAFGLILLTLVLIGFGQQIFSP</sequence>
<reference evidence="4" key="1">
    <citation type="submission" date="2019-02" db="EMBL/GenBank/DDBJ databases">
        <authorList>
            <person name="Gruber-Vodicka R. H."/>
            <person name="Seah K. B. B."/>
        </authorList>
    </citation>
    <scope>NUCLEOTIDE SEQUENCE</scope>
    <source>
        <strain evidence="4">BECK_BZ125</strain>
    </source>
</reference>
<dbReference type="CDD" id="cd08168">
    <property type="entry name" value="Cytochrom_C3"/>
    <property type="match status" value="1"/>
</dbReference>
<dbReference type="InterPro" id="IPR036280">
    <property type="entry name" value="Multihaem_cyt_sf"/>
</dbReference>
<keyword evidence="2" id="KW-0812">Transmembrane</keyword>
<feature type="transmembrane region" description="Helical" evidence="2">
    <location>
        <begin position="580"/>
        <end position="605"/>
    </location>
</feature>
<dbReference type="PANTHER" id="PTHR35038:SF8">
    <property type="entry name" value="C-TYPE POLYHEME CYTOCHROME OMCC"/>
    <property type="match status" value="1"/>
</dbReference>
<feature type="transmembrane region" description="Helical" evidence="2">
    <location>
        <begin position="665"/>
        <end position="690"/>
    </location>
</feature>
<dbReference type="AlphaFoldDB" id="A0A450YY16"/>
<evidence type="ECO:0000313" key="4">
    <source>
        <dbReference type="EMBL" id="VFK46349.1"/>
    </source>
</evidence>